<evidence type="ECO:0000313" key="2">
    <source>
        <dbReference type="Proteomes" id="UP000887574"/>
    </source>
</evidence>
<feature type="domain" description="Helitron helicase-like" evidence="1">
    <location>
        <begin position="222"/>
        <end position="398"/>
    </location>
</feature>
<dbReference type="Proteomes" id="UP000887574">
    <property type="component" value="Unplaced"/>
</dbReference>
<dbReference type="WBParaSite" id="jg3190">
    <property type="protein sequence ID" value="jg3190"/>
    <property type="gene ID" value="jg3190"/>
</dbReference>
<dbReference type="PANTHER" id="PTHR45786:SF74">
    <property type="entry name" value="ATP-DEPENDENT DNA HELICASE"/>
    <property type="match status" value="1"/>
</dbReference>
<evidence type="ECO:0000259" key="1">
    <source>
        <dbReference type="Pfam" id="PF14214"/>
    </source>
</evidence>
<organism evidence="2 3">
    <name type="scientific">Ditylenchus dipsaci</name>
    <dbReference type="NCBI Taxonomy" id="166011"/>
    <lineage>
        <taxon>Eukaryota</taxon>
        <taxon>Metazoa</taxon>
        <taxon>Ecdysozoa</taxon>
        <taxon>Nematoda</taxon>
        <taxon>Chromadorea</taxon>
        <taxon>Rhabditida</taxon>
        <taxon>Tylenchina</taxon>
        <taxon>Tylenchomorpha</taxon>
        <taxon>Sphaerularioidea</taxon>
        <taxon>Anguinidae</taxon>
        <taxon>Anguininae</taxon>
        <taxon>Ditylenchus</taxon>
    </lineage>
</organism>
<reference evidence="3" key="1">
    <citation type="submission" date="2022-11" db="UniProtKB">
        <authorList>
            <consortium name="WormBaseParasite"/>
        </authorList>
    </citation>
    <scope>IDENTIFICATION</scope>
</reference>
<name>A0A915E5Z2_9BILA</name>
<dbReference type="Pfam" id="PF14214">
    <property type="entry name" value="Helitron_like_N"/>
    <property type="match status" value="1"/>
</dbReference>
<dbReference type="PANTHER" id="PTHR45786">
    <property type="entry name" value="DNA BINDING PROTEIN-LIKE"/>
    <property type="match status" value="1"/>
</dbReference>
<dbReference type="InterPro" id="IPR025476">
    <property type="entry name" value="Helitron_helicase-like"/>
</dbReference>
<keyword evidence="2" id="KW-1185">Reference proteome</keyword>
<accession>A0A915E5Z2</accession>
<evidence type="ECO:0000313" key="3">
    <source>
        <dbReference type="WBParaSite" id="jg3190"/>
    </source>
</evidence>
<protein>
    <submittedName>
        <fullName evidence="3">Helitron helicase-like domain-containing protein</fullName>
    </submittedName>
</protein>
<proteinExistence type="predicted"/>
<sequence length="528" mass="60268">MAFASLSVRQYQYHLPGPYCFRISGQIYRNFNTAALPDEDEQAKGGQLFFIDTHEALGIRQSKLKCDPKDTEMIHNYLLQNNPYAKAYVMMKDEMNEQERIGLETGQEAKQIQLLFNLKTTADQRRYNLPQTNEVAAVFVPTSDGNVPAAHITVHERGKEVKNLQHIDPNVEPMLYPLLRPNGEQGWNVNMKTKSGKKLTQCDYINFHNQYRRDKVLPNQYEFNPLHYADKLTHQWYVERWCCVEAERLLFIRLNQNKIKATSYSGLQDYLNNTKEQLGASIGRQIVLPSTYTGGPRYMLNGYNDAMCICSEFGIPDLFITMTCDPTHPDILKNIPSGDKPNNHPGICNRVFRQHCEKVLEVLNCKDKKKGGIFGRMTAFCYTIEFQKRGLPHMHLLLTVDEEGKKYLRDNVDEVLSARVCLCGDENCFINARMIHGPCGLENPKCPCMKSRLCPDCNSKPKRDRPADCEDCAGMEKYCSKGFPQPFSEKTDLSGHGYAKLKAPIGESVKVGNRTIDNSMVVPHSPIW</sequence>
<dbReference type="AlphaFoldDB" id="A0A915E5Z2"/>